<accession>A0A8J3C7Q9</accession>
<dbReference type="Proteomes" id="UP000637578">
    <property type="component" value="Unassembled WGS sequence"/>
</dbReference>
<keyword evidence="3" id="KW-0804">Transcription</keyword>
<dbReference type="Gene3D" id="3.40.50.2300">
    <property type="match status" value="1"/>
</dbReference>
<dbReference type="PRINTS" id="PR00038">
    <property type="entry name" value="HTHLUXR"/>
</dbReference>
<sequence>MQEGDTVTVAVAVHAFDPVSHAGLTALLRDRPGIRLVPRSDVRAAQVIVIITDRVGAEVLMRMRDIARQGCARLVLVADHVTEQELFSAVECGLAGLVPRAESTGPRLVAAILAARSGHGQLPGDLLGVLLRQVRHQPQRLAASRGLGLSRLEPREVDTLRLLAEGFNTADIAAKLAYSERTVKNVIHRILHRHGLHNRPNAVAWAVREGLI</sequence>
<protein>
    <submittedName>
        <fullName evidence="5">Helix-turn-helix transcriptional regulator</fullName>
    </submittedName>
</protein>
<gene>
    <name evidence="5" type="ORF">GCM10012275_22690</name>
</gene>
<evidence type="ECO:0000313" key="6">
    <source>
        <dbReference type="Proteomes" id="UP000637578"/>
    </source>
</evidence>
<dbReference type="InterPro" id="IPR016032">
    <property type="entry name" value="Sig_transdc_resp-reg_C-effctor"/>
</dbReference>
<evidence type="ECO:0000256" key="2">
    <source>
        <dbReference type="ARBA" id="ARBA00023125"/>
    </source>
</evidence>
<keyword evidence="6" id="KW-1185">Reference proteome</keyword>
<dbReference type="GO" id="GO:0003677">
    <property type="term" value="F:DNA binding"/>
    <property type="evidence" value="ECO:0007669"/>
    <property type="project" value="UniProtKB-KW"/>
</dbReference>
<reference evidence="5" key="2">
    <citation type="submission" date="2020-09" db="EMBL/GenBank/DDBJ databases">
        <authorList>
            <person name="Sun Q."/>
            <person name="Zhou Y."/>
        </authorList>
    </citation>
    <scope>NUCLEOTIDE SEQUENCE</scope>
    <source>
        <strain evidence="5">CGMCC 4.5737</strain>
    </source>
</reference>
<reference evidence="5" key="1">
    <citation type="journal article" date="2014" name="Int. J. Syst. Evol. Microbiol.">
        <title>Complete genome sequence of Corynebacterium casei LMG S-19264T (=DSM 44701T), isolated from a smear-ripened cheese.</title>
        <authorList>
            <consortium name="US DOE Joint Genome Institute (JGI-PGF)"/>
            <person name="Walter F."/>
            <person name="Albersmeier A."/>
            <person name="Kalinowski J."/>
            <person name="Ruckert C."/>
        </authorList>
    </citation>
    <scope>NUCLEOTIDE SEQUENCE</scope>
    <source>
        <strain evidence="5">CGMCC 4.5737</strain>
    </source>
</reference>
<dbReference type="PANTHER" id="PTHR44688:SF16">
    <property type="entry name" value="DNA-BINDING TRANSCRIPTIONAL ACTIVATOR DEVR_DOSR"/>
    <property type="match status" value="1"/>
</dbReference>
<dbReference type="InterPro" id="IPR000792">
    <property type="entry name" value="Tscrpt_reg_LuxR_C"/>
</dbReference>
<dbReference type="EMBL" id="BMMK01000008">
    <property type="protein sequence ID" value="GGM51228.1"/>
    <property type="molecule type" value="Genomic_DNA"/>
</dbReference>
<organism evidence="5 6">
    <name type="scientific">Longimycelium tulufanense</name>
    <dbReference type="NCBI Taxonomy" id="907463"/>
    <lineage>
        <taxon>Bacteria</taxon>
        <taxon>Bacillati</taxon>
        <taxon>Actinomycetota</taxon>
        <taxon>Actinomycetes</taxon>
        <taxon>Pseudonocardiales</taxon>
        <taxon>Pseudonocardiaceae</taxon>
        <taxon>Longimycelium</taxon>
    </lineage>
</organism>
<dbReference type="RefSeq" id="WP_189056705.1">
    <property type="nucleotide sequence ID" value="NZ_BMMK01000008.1"/>
</dbReference>
<dbReference type="SMART" id="SM00421">
    <property type="entry name" value="HTH_LUXR"/>
    <property type="match status" value="1"/>
</dbReference>
<proteinExistence type="predicted"/>
<dbReference type="PANTHER" id="PTHR44688">
    <property type="entry name" value="DNA-BINDING TRANSCRIPTIONAL ACTIVATOR DEVR_DOSR"/>
    <property type="match status" value="1"/>
</dbReference>
<evidence type="ECO:0000256" key="1">
    <source>
        <dbReference type="ARBA" id="ARBA00023015"/>
    </source>
</evidence>
<name>A0A8J3C7Q9_9PSEU</name>
<dbReference type="Pfam" id="PF00196">
    <property type="entry name" value="GerE"/>
    <property type="match status" value="1"/>
</dbReference>
<dbReference type="PROSITE" id="PS00622">
    <property type="entry name" value="HTH_LUXR_1"/>
    <property type="match status" value="1"/>
</dbReference>
<dbReference type="PROSITE" id="PS50043">
    <property type="entry name" value="HTH_LUXR_2"/>
    <property type="match status" value="1"/>
</dbReference>
<dbReference type="SUPFAM" id="SSF46894">
    <property type="entry name" value="C-terminal effector domain of the bipartite response regulators"/>
    <property type="match status" value="1"/>
</dbReference>
<feature type="domain" description="HTH luxR-type" evidence="4">
    <location>
        <begin position="145"/>
        <end position="210"/>
    </location>
</feature>
<evidence type="ECO:0000313" key="5">
    <source>
        <dbReference type="EMBL" id="GGM51228.1"/>
    </source>
</evidence>
<dbReference type="GO" id="GO:0006355">
    <property type="term" value="P:regulation of DNA-templated transcription"/>
    <property type="evidence" value="ECO:0007669"/>
    <property type="project" value="InterPro"/>
</dbReference>
<keyword evidence="2" id="KW-0238">DNA-binding</keyword>
<evidence type="ECO:0000256" key="3">
    <source>
        <dbReference type="ARBA" id="ARBA00023163"/>
    </source>
</evidence>
<dbReference type="AlphaFoldDB" id="A0A8J3C7Q9"/>
<keyword evidence="1" id="KW-0805">Transcription regulation</keyword>
<comment type="caution">
    <text evidence="5">The sequence shown here is derived from an EMBL/GenBank/DDBJ whole genome shotgun (WGS) entry which is preliminary data.</text>
</comment>
<evidence type="ECO:0000259" key="4">
    <source>
        <dbReference type="PROSITE" id="PS50043"/>
    </source>
</evidence>
<dbReference type="CDD" id="cd06170">
    <property type="entry name" value="LuxR_C_like"/>
    <property type="match status" value="1"/>
</dbReference>